<keyword evidence="7 10" id="KW-1133">Transmembrane helix</keyword>
<evidence type="ECO:0000256" key="3">
    <source>
        <dbReference type="ARBA" id="ARBA00022475"/>
    </source>
</evidence>
<keyword evidence="5" id="KW-0571">Peptide transport</keyword>
<dbReference type="PANTHER" id="PTHR43386">
    <property type="entry name" value="OLIGOPEPTIDE TRANSPORT SYSTEM PERMEASE PROTEIN APPC"/>
    <property type="match status" value="1"/>
</dbReference>
<keyword evidence="3" id="KW-1003">Cell membrane</keyword>
<evidence type="ECO:0000256" key="5">
    <source>
        <dbReference type="ARBA" id="ARBA00022856"/>
    </source>
</evidence>
<dbReference type="PANTHER" id="PTHR43386:SF24">
    <property type="entry name" value="OLIGOPEPTIDE TRANSPORT SYSTEM PERMEASE PROTEIN AMID"/>
    <property type="match status" value="1"/>
</dbReference>
<evidence type="ECO:0000259" key="11">
    <source>
        <dbReference type="PROSITE" id="PS50928"/>
    </source>
</evidence>
<dbReference type="PROSITE" id="PS50928">
    <property type="entry name" value="ABC_TM1"/>
    <property type="match status" value="1"/>
</dbReference>
<comment type="similarity">
    <text evidence="9">Belongs to the binding-protein-dependent transport system permease family. OppBC subfamily.</text>
</comment>
<dbReference type="Gene3D" id="1.10.3720.10">
    <property type="entry name" value="MetI-like"/>
    <property type="match status" value="1"/>
</dbReference>
<dbReference type="SUPFAM" id="SSF161098">
    <property type="entry name" value="MetI-like"/>
    <property type="match status" value="1"/>
</dbReference>
<feature type="transmembrane region" description="Helical" evidence="10">
    <location>
        <begin position="42"/>
        <end position="64"/>
    </location>
</feature>
<dbReference type="CDD" id="cd06261">
    <property type="entry name" value="TM_PBP2"/>
    <property type="match status" value="1"/>
</dbReference>
<keyword evidence="8 10" id="KW-0472">Membrane</keyword>
<keyword evidence="2 10" id="KW-0813">Transport</keyword>
<dbReference type="RefSeq" id="WP_288846830.1">
    <property type="nucleotide sequence ID" value="NZ_CAUZLS010000005.1"/>
</dbReference>
<evidence type="ECO:0000313" key="12">
    <source>
        <dbReference type="EMBL" id="CAK1240420.1"/>
    </source>
</evidence>
<evidence type="ECO:0000256" key="2">
    <source>
        <dbReference type="ARBA" id="ARBA00022448"/>
    </source>
</evidence>
<evidence type="ECO:0000256" key="9">
    <source>
        <dbReference type="ARBA" id="ARBA00024202"/>
    </source>
</evidence>
<feature type="domain" description="ABC transmembrane type-1" evidence="11">
    <location>
        <begin position="138"/>
        <end position="327"/>
    </location>
</feature>
<dbReference type="InterPro" id="IPR050366">
    <property type="entry name" value="BP-dependent_transpt_permease"/>
</dbReference>
<gene>
    <name evidence="12" type="ORF">R82641_BJNNKPBH_00732</name>
</gene>
<evidence type="ECO:0000313" key="13">
    <source>
        <dbReference type="Proteomes" id="UP001314200"/>
    </source>
</evidence>
<dbReference type="InterPro" id="IPR025966">
    <property type="entry name" value="OppC_N"/>
</dbReference>
<name>A0ABM9MU75_9LACO</name>
<comment type="subcellular location">
    <subcellularLocation>
        <location evidence="1 10">Cell membrane</location>
        <topology evidence="1 10">Multi-pass membrane protein</topology>
    </subcellularLocation>
</comment>
<feature type="transmembrane region" description="Helical" evidence="10">
    <location>
        <begin position="142"/>
        <end position="167"/>
    </location>
</feature>
<comment type="caution">
    <text evidence="12">The sequence shown here is derived from an EMBL/GenBank/DDBJ whole genome shotgun (WGS) entry which is preliminary data.</text>
</comment>
<dbReference type="InterPro" id="IPR000515">
    <property type="entry name" value="MetI-like"/>
</dbReference>
<evidence type="ECO:0000256" key="8">
    <source>
        <dbReference type="ARBA" id="ARBA00023136"/>
    </source>
</evidence>
<dbReference type="EMBL" id="CAUZLY010000005">
    <property type="protein sequence ID" value="CAK1240420.1"/>
    <property type="molecule type" value="Genomic_DNA"/>
</dbReference>
<evidence type="ECO:0000256" key="6">
    <source>
        <dbReference type="ARBA" id="ARBA00022927"/>
    </source>
</evidence>
<proteinExistence type="inferred from homology"/>
<organism evidence="12 13">
    <name type="scientific">Fructobacillus cardui</name>
    <dbReference type="NCBI Taxonomy" id="2893170"/>
    <lineage>
        <taxon>Bacteria</taxon>
        <taxon>Bacillati</taxon>
        <taxon>Bacillota</taxon>
        <taxon>Bacilli</taxon>
        <taxon>Lactobacillales</taxon>
        <taxon>Lactobacillaceae</taxon>
        <taxon>Fructobacillus</taxon>
    </lineage>
</organism>
<protein>
    <submittedName>
        <fullName evidence="12">Permease component (DppC)</fullName>
    </submittedName>
</protein>
<accession>A0ABM9MU75</accession>
<dbReference type="Proteomes" id="UP001314200">
    <property type="component" value="Unassembled WGS sequence"/>
</dbReference>
<evidence type="ECO:0000256" key="1">
    <source>
        <dbReference type="ARBA" id="ARBA00004651"/>
    </source>
</evidence>
<sequence>MEEVQNEFSLVGIEDKSASENIVKPALSTWQSVWRRLRKNKLAVVSLIFLVLVMLYALISVPVVSQNSANDFNTNAGSKYKNLPPKSGLPIPGWDGKTTTPGSVDATDVYEKNGVDQNYLLGTDNLGRSVAKRVTVGLRISLFIAIVATAIDLLIGVSYGLVSGWLGGWVDTTMQRVIEVISAIPNLVVVTLLAMLFGSSIWSIILAIALTSWTGMARQVRNLTLTYKERDFVLAAKTLGESGPKIALKHLVPNMSGTIIVQIMMTIPAAIMFEAVLSAINLGVKAPTASLGTLITDGQNMLQYYPYQILIPSIVLVLVSLAFILLGDGLRDAFDPKMADE</sequence>
<evidence type="ECO:0000256" key="10">
    <source>
        <dbReference type="RuleBase" id="RU363032"/>
    </source>
</evidence>
<keyword evidence="6" id="KW-0653">Protein transport</keyword>
<evidence type="ECO:0000256" key="7">
    <source>
        <dbReference type="ARBA" id="ARBA00022989"/>
    </source>
</evidence>
<dbReference type="InterPro" id="IPR035906">
    <property type="entry name" value="MetI-like_sf"/>
</dbReference>
<feature type="transmembrane region" description="Helical" evidence="10">
    <location>
        <begin position="304"/>
        <end position="327"/>
    </location>
</feature>
<keyword evidence="13" id="KW-1185">Reference proteome</keyword>
<keyword evidence="4 10" id="KW-0812">Transmembrane</keyword>
<feature type="transmembrane region" description="Helical" evidence="10">
    <location>
        <begin position="259"/>
        <end position="284"/>
    </location>
</feature>
<dbReference type="Pfam" id="PF12911">
    <property type="entry name" value="OppC_N"/>
    <property type="match status" value="1"/>
</dbReference>
<evidence type="ECO:0000256" key="4">
    <source>
        <dbReference type="ARBA" id="ARBA00022692"/>
    </source>
</evidence>
<feature type="transmembrane region" description="Helical" evidence="10">
    <location>
        <begin position="187"/>
        <end position="211"/>
    </location>
</feature>
<dbReference type="Pfam" id="PF00528">
    <property type="entry name" value="BPD_transp_1"/>
    <property type="match status" value="1"/>
</dbReference>
<reference evidence="12 13" key="1">
    <citation type="submission" date="2023-10" db="EMBL/GenBank/DDBJ databases">
        <authorList>
            <person name="Botero Cardona J."/>
        </authorList>
    </citation>
    <scope>NUCLEOTIDE SEQUENCE [LARGE SCALE GENOMIC DNA]</scope>
    <source>
        <strain evidence="12 13">R-82641</strain>
    </source>
</reference>